<reference evidence="1" key="1">
    <citation type="submission" date="2015-12" db="EMBL/GenBank/DDBJ databases">
        <title>Update maize B73 reference genome by single molecule sequencing technologies.</title>
        <authorList>
            <consortium name="Maize Genome Sequencing Project"/>
            <person name="Ware D."/>
        </authorList>
    </citation>
    <scope>NUCLEOTIDE SEQUENCE [LARGE SCALE GENOMIC DNA]</scope>
    <source>
        <tissue evidence="1">Seedling</tissue>
    </source>
</reference>
<gene>
    <name evidence="1" type="ORF">ZEAMMB73_Zm00001d003793</name>
</gene>
<sequence length="70" mass="7791">MVTHATSPDRCGTPAPTASMRRRKFLLEPIIEGPDICQIDGCSVKLEYKRRQVKYGLCDSTLLTYSTISA</sequence>
<evidence type="ECO:0000313" key="1">
    <source>
        <dbReference type="EMBL" id="ONM17722.1"/>
    </source>
</evidence>
<dbReference type="EMBL" id="CM007648">
    <property type="protein sequence ID" value="ONM17722.1"/>
    <property type="molecule type" value="Genomic_DNA"/>
</dbReference>
<dbReference type="AlphaFoldDB" id="A0A1D6EBK2"/>
<proteinExistence type="predicted"/>
<protein>
    <submittedName>
        <fullName evidence="1">Nucleic acid-binding proteins superfamily</fullName>
    </submittedName>
</protein>
<accession>A0A1D6EBK2</accession>
<organism evidence="1">
    <name type="scientific">Zea mays</name>
    <name type="common">Maize</name>
    <dbReference type="NCBI Taxonomy" id="4577"/>
    <lineage>
        <taxon>Eukaryota</taxon>
        <taxon>Viridiplantae</taxon>
        <taxon>Streptophyta</taxon>
        <taxon>Embryophyta</taxon>
        <taxon>Tracheophyta</taxon>
        <taxon>Spermatophyta</taxon>
        <taxon>Magnoliopsida</taxon>
        <taxon>Liliopsida</taxon>
        <taxon>Poales</taxon>
        <taxon>Poaceae</taxon>
        <taxon>PACMAD clade</taxon>
        <taxon>Panicoideae</taxon>
        <taxon>Andropogonodae</taxon>
        <taxon>Andropogoneae</taxon>
        <taxon>Tripsacinae</taxon>
        <taxon>Zea</taxon>
    </lineage>
</organism>
<name>A0A1D6EBK2_MAIZE</name>